<dbReference type="RefSeq" id="WP_334477042.1">
    <property type="nucleotide sequence ID" value="NZ_JAZHRV010000001.1"/>
</dbReference>
<protein>
    <recommendedName>
        <fullName evidence="4">Transmembrane protein</fullName>
    </recommendedName>
</protein>
<feature type="transmembrane region" description="Helical" evidence="1">
    <location>
        <begin position="78"/>
        <end position="111"/>
    </location>
</feature>
<evidence type="ECO:0000256" key="1">
    <source>
        <dbReference type="SAM" id="Phobius"/>
    </source>
</evidence>
<proteinExistence type="predicted"/>
<gene>
    <name evidence="2" type="ORF">V1286_000232</name>
</gene>
<evidence type="ECO:0008006" key="4">
    <source>
        <dbReference type="Google" id="ProtNLM"/>
    </source>
</evidence>
<organism evidence="2 3">
    <name type="scientific">Bradyrhizobium algeriense</name>
    <dbReference type="NCBI Taxonomy" id="634784"/>
    <lineage>
        <taxon>Bacteria</taxon>
        <taxon>Pseudomonadati</taxon>
        <taxon>Pseudomonadota</taxon>
        <taxon>Alphaproteobacteria</taxon>
        <taxon>Hyphomicrobiales</taxon>
        <taxon>Nitrobacteraceae</taxon>
        <taxon>Bradyrhizobium</taxon>
    </lineage>
</organism>
<dbReference type="EMBL" id="JAZHRV010000001">
    <property type="protein sequence ID" value="MEH2552703.1"/>
    <property type="molecule type" value="Genomic_DNA"/>
</dbReference>
<comment type="caution">
    <text evidence="2">The sequence shown here is derived from an EMBL/GenBank/DDBJ whole genome shotgun (WGS) entry which is preliminary data.</text>
</comment>
<keyword evidence="1" id="KW-0472">Membrane</keyword>
<evidence type="ECO:0000313" key="2">
    <source>
        <dbReference type="EMBL" id="MEH2552703.1"/>
    </source>
</evidence>
<accession>A0ABU8B2D3</accession>
<dbReference type="Proteomes" id="UP001364224">
    <property type="component" value="Unassembled WGS sequence"/>
</dbReference>
<keyword evidence="3" id="KW-1185">Reference proteome</keyword>
<feature type="transmembrane region" description="Helical" evidence="1">
    <location>
        <begin position="48"/>
        <end position="66"/>
    </location>
</feature>
<name>A0ABU8B2D3_9BRAD</name>
<feature type="transmembrane region" description="Helical" evidence="1">
    <location>
        <begin position="118"/>
        <end position="140"/>
    </location>
</feature>
<evidence type="ECO:0000313" key="3">
    <source>
        <dbReference type="Proteomes" id="UP001364224"/>
    </source>
</evidence>
<sequence>MPTIQWRNRIDGGHGAKARLCPPYDLKGAGEVSGATFFRDEAGMLSPFWRSVLIVAIFLLVWPPIFGNVGWWMKFDHGPLLLVGVAIIAMWSYFLAPAALFVGIIHAVAAIRFHHNSVWVPMLAAGCAAILIMFSISAMAPEPTHNLLNVPLEGYFIFVVPSLIASLICWRLTRRFARPA</sequence>
<reference evidence="2 3" key="1">
    <citation type="submission" date="2024-02" db="EMBL/GenBank/DDBJ databases">
        <title>Adaptive strategies in a cosmopolitan and abundant soil bacterium.</title>
        <authorList>
            <person name="Carini P."/>
        </authorList>
    </citation>
    <scope>NUCLEOTIDE SEQUENCE [LARGE SCALE GENOMIC DNA]</scope>
    <source>
        <strain evidence="2 3">AZCC 1608</strain>
    </source>
</reference>
<feature type="transmembrane region" description="Helical" evidence="1">
    <location>
        <begin position="152"/>
        <end position="173"/>
    </location>
</feature>
<keyword evidence="1" id="KW-0812">Transmembrane</keyword>
<keyword evidence="1" id="KW-1133">Transmembrane helix</keyword>